<dbReference type="Proteomes" id="UP001147653">
    <property type="component" value="Unassembled WGS sequence"/>
</dbReference>
<sequence length="119" mass="13399">MRRRPEIADARAAWWTWRAVRDVRAQLRAGAVRDVRVPAPPAVPERAGRAVRLILRRESPSCFERSLVLQRWLAAQGQPVDLIVGTEGGARGNFTAHAWLDGESQPDGHRYVEMLRLAP</sequence>
<dbReference type="InterPro" id="IPR032708">
    <property type="entry name" value="McjB_C"/>
</dbReference>
<gene>
    <name evidence="2" type="ORF">OJ997_06150</name>
</gene>
<feature type="domain" description="Microcin J25-processing protein McjB C-terminal" evidence="1">
    <location>
        <begin position="15"/>
        <end position="102"/>
    </location>
</feature>
<reference evidence="2" key="1">
    <citation type="submission" date="2022-10" db="EMBL/GenBank/DDBJ databases">
        <title>The WGS of Solirubrobacter phytolaccae KCTC 29190.</title>
        <authorList>
            <person name="Jiang Z."/>
        </authorList>
    </citation>
    <scope>NUCLEOTIDE SEQUENCE</scope>
    <source>
        <strain evidence="2">KCTC 29190</strain>
    </source>
</reference>
<dbReference type="EMBL" id="JAPDDP010000008">
    <property type="protein sequence ID" value="MDA0179869.1"/>
    <property type="molecule type" value="Genomic_DNA"/>
</dbReference>
<evidence type="ECO:0000259" key="1">
    <source>
        <dbReference type="Pfam" id="PF13471"/>
    </source>
</evidence>
<dbReference type="Pfam" id="PF13471">
    <property type="entry name" value="Transglut_core3"/>
    <property type="match status" value="1"/>
</dbReference>
<name>A0A9X3S6G0_9ACTN</name>
<accession>A0A9X3S6G0</accession>
<proteinExistence type="predicted"/>
<comment type="caution">
    <text evidence="2">The sequence shown here is derived from an EMBL/GenBank/DDBJ whole genome shotgun (WGS) entry which is preliminary data.</text>
</comment>
<dbReference type="AlphaFoldDB" id="A0A9X3S6G0"/>
<evidence type="ECO:0000313" key="3">
    <source>
        <dbReference type="Proteomes" id="UP001147653"/>
    </source>
</evidence>
<protein>
    <submittedName>
        <fullName evidence="2">Lasso peptide biosynthesis B2 protein</fullName>
    </submittedName>
</protein>
<dbReference type="NCBIfam" id="NF033537">
    <property type="entry name" value="lasso_biosyn_B2"/>
    <property type="match status" value="1"/>
</dbReference>
<evidence type="ECO:0000313" key="2">
    <source>
        <dbReference type="EMBL" id="MDA0179869.1"/>
    </source>
</evidence>
<organism evidence="2 3">
    <name type="scientific">Solirubrobacter phytolaccae</name>
    <dbReference type="NCBI Taxonomy" id="1404360"/>
    <lineage>
        <taxon>Bacteria</taxon>
        <taxon>Bacillati</taxon>
        <taxon>Actinomycetota</taxon>
        <taxon>Thermoleophilia</taxon>
        <taxon>Solirubrobacterales</taxon>
        <taxon>Solirubrobacteraceae</taxon>
        <taxon>Solirubrobacter</taxon>
    </lineage>
</organism>
<dbReference type="RefSeq" id="WP_270024178.1">
    <property type="nucleotide sequence ID" value="NZ_JAPDDP010000008.1"/>
</dbReference>
<keyword evidence="3" id="KW-1185">Reference proteome</keyword>
<dbReference type="InterPro" id="IPR053521">
    <property type="entry name" value="McjB-like"/>
</dbReference>